<gene>
    <name evidence="1" type="ORF">KWAN_49</name>
</gene>
<reference evidence="1 2" key="1">
    <citation type="submission" date="2016-06" db="EMBL/GenBank/DDBJ databases">
        <authorList>
            <person name="Kjaerup R.B."/>
            <person name="Dalgaard T.S."/>
            <person name="Juul-Madsen H.R."/>
        </authorList>
    </citation>
    <scope>NUCLEOTIDE SEQUENCE [LARGE SCALE GENOMIC DNA]</scope>
</reference>
<evidence type="ECO:0000313" key="1">
    <source>
        <dbReference type="EMBL" id="ANZ49401.1"/>
    </source>
</evidence>
<dbReference type="OrthoDB" id="17737at10239"/>
<name>A0A1B2IDR0_9CAUD</name>
<sequence length="110" mass="12639">MNLASFLQNVLRAYPGAEDVAKALCTDPVIGPAFHYYMVMEHKAGLMIQQRGKTYYVTRQSSIRGTASYELYSFVLYRDDPSGNVDQNPKVAYRLYDNEWNPWVTVPHDI</sequence>
<dbReference type="Proteomes" id="UP000202923">
    <property type="component" value="Genome"/>
</dbReference>
<evidence type="ECO:0000313" key="2">
    <source>
        <dbReference type="Proteomes" id="UP000202923"/>
    </source>
</evidence>
<dbReference type="KEGG" id="vg:29061893"/>
<dbReference type="GeneID" id="29061893"/>
<protein>
    <submittedName>
        <fullName evidence="1">Uncharacterized protein</fullName>
    </submittedName>
</protein>
<dbReference type="EMBL" id="KX397369">
    <property type="protein sequence ID" value="ANZ49401.1"/>
    <property type="molecule type" value="Genomic_DNA"/>
</dbReference>
<accession>A0A1B2IDR0</accession>
<proteinExistence type="predicted"/>
<organism evidence="1 2">
    <name type="scientific">Erwinia phage vB_EamM_Kwan</name>
    <dbReference type="NCBI Taxonomy" id="1883374"/>
    <lineage>
        <taxon>Viruses</taxon>
        <taxon>Duplodnaviria</taxon>
        <taxon>Heunggongvirae</taxon>
        <taxon>Uroviricota</taxon>
        <taxon>Caudoviricetes</taxon>
        <taxon>Chimalliviridae</taxon>
        <taxon>Wellingtonvirus</taxon>
        <taxon>Wellingtonvirus wellington</taxon>
    </lineage>
</organism>
<dbReference type="RefSeq" id="YP_009278654.1">
    <property type="nucleotide sequence ID" value="NC_031010.1"/>
</dbReference>